<dbReference type="EMBL" id="VMFF01000029">
    <property type="protein sequence ID" value="TSC65760.1"/>
    <property type="molecule type" value="Genomic_DNA"/>
</dbReference>
<dbReference type="PANTHER" id="PTHR11647">
    <property type="entry name" value="HYDRANTOINASE/DIHYDROPYRIMIDINASE FAMILY MEMBER"/>
    <property type="match status" value="1"/>
</dbReference>
<feature type="non-terminal residue" evidence="1">
    <location>
        <position position="156"/>
    </location>
</feature>
<dbReference type="Proteomes" id="UP000319613">
    <property type="component" value="Unassembled WGS sequence"/>
</dbReference>
<protein>
    <submittedName>
        <fullName evidence="1">Dihydroorotase</fullName>
    </submittedName>
</protein>
<dbReference type="Gene3D" id="2.30.40.10">
    <property type="entry name" value="Urease, subunit C, domain 1"/>
    <property type="match status" value="1"/>
</dbReference>
<dbReference type="SUPFAM" id="SSF51338">
    <property type="entry name" value="Composite domain of metallo-dependent hydrolases"/>
    <property type="match status" value="1"/>
</dbReference>
<accession>A0A554JBU5</accession>
<dbReference type="Gene3D" id="3.20.20.140">
    <property type="entry name" value="Metal-dependent hydrolases"/>
    <property type="match status" value="1"/>
</dbReference>
<dbReference type="InterPro" id="IPR050378">
    <property type="entry name" value="Metallo-dep_Hydrolases_sf"/>
</dbReference>
<comment type="caution">
    <text evidence="1">The sequence shown here is derived from an EMBL/GenBank/DDBJ whole genome shotgun (WGS) entry which is preliminary data.</text>
</comment>
<reference evidence="1 2" key="1">
    <citation type="submission" date="2017-07" db="EMBL/GenBank/DDBJ databases">
        <title>Mechanisms for carbon and nitrogen cycling indicate functional differentiation within the Candidate Phyla Radiation.</title>
        <authorList>
            <person name="Danczak R.E."/>
            <person name="Johnston M.D."/>
            <person name="Kenah C."/>
            <person name="Slattery M."/>
            <person name="Wrighton K.C."/>
            <person name="Wilkins M.J."/>
        </authorList>
    </citation>
    <scope>NUCLEOTIDE SEQUENCE [LARGE SCALE GENOMIC DNA]</scope>
    <source>
        <strain evidence="1">Gr01-1014_77</strain>
    </source>
</reference>
<sequence>MYSKIIKNGTIIDGTGKPAFKADIAIEQDKIVQIGNLQKANAEEIYDATGKYIAPGFVDIQNHSDVYWTIFDSPSLDSLVAQGITTAIIGNCGASLAPLLSRDALLSIQKWHNLEGVNFNWLTFDEYLNELSKIRYYFILFQSKNGKYRAIQDKKL</sequence>
<gene>
    <name evidence="1" type="ORF">G01um101477_340</name>
</gene>
<dbReference type="InterPro" id="IPR011059">
    <property type="entry name" value="Metal-dep_hydrolase_composite"/>
</dbReference>
<organism evidence="1 2">
    <name type="scientific">Candidatus Doudnabacteria bacterium Gr01-1014_77</name>
    <dbReference type="NCBI Taxonomy" id="2017133"/>
    <lineage>
        <taxon>Bacteria</taxon>
        <taxon>Candidatus Doudnaibacteriota</taxon>
    </lineage>
</organism>
<evidence type="ECO:0000313" key="2">
    <source>
        <dbReference type="Proteomes" id="UP000319613"/>
    </source>
</evidence>
<evidence type="ECO:0000313" key="1">
    <source>
        <dbReference type="EMBL" id="TSC65760.1"/>
    </source>
</evidence>
<name>A0A554JBU5_9BACT</name>
<proteinExistence type="predicted"/>
<dbReference type="PANTHER" id="PTHR11647:SF1">
    <property type="entry name" value="COLLAPSIN RESPONSE MEDIATOR PROTEIN"/>
    <property type="match status" value="1"/>
</dbReference>
<dbReference type="GO" id="GO:0005829">
    <property type="term" value="C:cytosol"/>
    <property type="evidence" value="ECO:0007669"/>
    <property type="project" value="TreeGrafter"/>
</dbReference>
<dbReference type="AlphaFoldDB" id="A0A554JBU5"/>
<dbReference type="GO" id="GO:0016812">
    <property type="term" value="F:hydrolase activity, acting on carbon-nitrogen (but not peptide) bonds, in cyclic amides"/>
    <property type="evidence" value="ECO:0007669"/>
    <property type="project" value="TreeGrafter"/>
</dbReference>